<protein>
    <submittedName>
        <fullName evidence="2">Uncharacterized protein</fullName>
    </submittedName>
</protein>
<dbReference type="AlphaFoldDB" id="A0AAE1D7R7"/>
<feature type="non-terminal residue" evidence="2">
    <location>
        <position position="1"/>
    </location>
</feature>
<proteinExistence type="predicted"/>
<feature type="chain" id="PRO_5042140949" evidence="1">
    <location>
        <begin position="25"/>
        <end position="185"/>
    </location>
</feature>
<evidence type="ECO:0000313" key="2">
    <source>
        <dbReference type="EMBL" id="KAK3760472.1"/>
    </source>
</evidence>
<sequence length="185" mass="20162">MVSCGVNNGALTLFMIVFFCISQAQIPCTDGWFGPDCQYQCHCAGSAPCDKHDGSCSSGCHQDWFGPACQYARMNFTTSGGESWLTDNDDTTCNTENTQSVSVTLDTSILSPGDLELSLKCRYLHPDPTKPQLSGSSATLACPDLRKAKLDDLTLDIECSTTRTSQWGDSGWVQGHRAVCFVHQW</sequence>
<keyword evidence="3" id="KW-1185">Reference proteome</keyword>
<dbReference type="Gene3D" id="2.170.300.10">
    <property type="entry name" value="Tie2 ligand-binding domain superfamily"/>
    <property type="match status" value="1"/>
</dbReference>
<gene>
    <name evidence="2" type="ORF">RRG08_049104</name>
</gene>
<name>A0AAE1D7R7_9GAST</name>
<feature type="signal peptide" evidence="1">
    <location>
        <begin position="1"/>
        <end position="24"/>
    </location>
</feature>
<organism evidence="2 3">
    <name type="scientific">Elysia crispata</name>
    <name type="common">lettuce slug</name>
    <dbReference type="NCBI Taxonomy" id="231223"/>
    <lineage>
        <taxon>Eukaryota</taxon>
        <taxon>Metazoa</taxon>
        <taxon>Spiralia</taxon>
        <taxon>Lophotrochozoa</taxon>
        <taxon>Mollusca</taxon>
        <taxon>Gastropoda</taxon>
        <taxon>Heterobranchia</taxon>
        <taxon>Euthyneura</taxon>
        <taxon>Panpulmonata</taxon>
        <taxon>Sacoglossa</taxon>
        <taxon>Placobranchoidea</taxon>
        <taxon>Plakobranchidae</taxon>
        <taxon>Elysia</taxon>
    </lineage>
</organism>
<accession>A0AAE1D7R7</accession>
<evidence type="ECO:0000313" key="3">
    <source>
        <dbReference type="Proteomes" id="UP001283361"/>
    </source>
</evidence>
<comment type="caution">
    <text evidence="2">The sequence shown here is derived from an EMBL/GenBank/DDBJ whole genome shotgun (WGS) entry which is preliminary data.</text>
</comment>
<keyword evidence="1" id="KW-0732">Signal</keyword>
<dbReference type="Proteomes" id="UP001283361">
    <property type="component" value="Unassembled WGS sequence"/>
</dbReference>
<dbReference type="EMBL" id="JAWDGP010004979">
    <property type="protein sequence ID" value="KAK3760472.1"/>
    <property type="molecule type" value="Genomic_DNA"/>
</dbReference>
<evidence type="ECO:0000256" key="1">
    <source>
        <dbReference type="SAM" id="SignalP"/>
    </source>
</evidence>
<reference evidence="2" key="1">
    <citation type="journal article" date="2023" name="G3 (Bethesda)">
        <title>A reference genome for the long-term kleptoplast-retaining sea slug Elysia crispata morphotype clarki.</title>
        <authorList>
            <person name="Eastman K.E."/>
            <person name="Pendleton A.L."/>
            <person name="Shaikh M.A."/>
            <person name="Suttiyut T."/>
            <person name="Ogas R."/>
            <person name="Tomko P."/>
            <person name="Gavelis G."/>
            <person name="Widhalm J.R."/>
            <person name="Wisecaver J.H."/>
        </authorList>
    </citation>
    <scope>NUCLEOTIDE SEQUENCE</scope>
    <source>
        <strain evidence="2">ECLA1</strain>
    </source>
</reference>